<feature type="domain" description="Type II secretion system protein GspF" evidence="8">
    <location>
        <begin position="226"/>
        <end position="348"/>
    </location>
</feature>
<dbReference type="Proteomes" id="UP001256711">
    <property type="component" value="Unassembled WGS sequence"/>
</dbReference>
<keyword evidence="5 7" id="KW-1133">Transmembrane helix</keyword>
<keyword evidence="4 7" id="KW-0812">Transmembrane</keyword>
<dbReference type="EMBL" id="JARQBJ010000003">
    <property type="protein sequence ID" value="MDT2810334.1"/>
    <property type="molecule type" value="Genomic_DNA"/>
</dbReference>
<reference evidence="9" key="1">
    <citation type="submission" date="2023-03" db="EMBL/GenBank/DDBJ databases">
        <authorList>
            <person name="Shen W."/>
            <person name="Cai J."/>
        </authorList>
    </citation>
    <scope>NUCLEOTIDE SEQUENCE</scope>
    <source>
        <strain evidence="9">B226-2</strain>
    </source>
</reference>
<comment type="subcellular location">
    <subcellularLocation>
        <location evidence="1">Cell membrane</location>
        <topology evidence="1">Multi-pass membrane protein</topology>
    </subcellularLocation>
</comment>
<keyword evidence="3" id="KW-1003">Cell membrane</keyword>
<sequence length="357" mass="40633">MGIGKPTWKSSFIKVKSRKSVFFGKFDVKKKQLHIETLASLLANGFRLSEALQAMNRSGHFDRERLKEFHQKLSDGQSLAACFTSFDLSAQELSAIQLAQQHGDLVATLQHIAQQLKLVAKQRQELRKNLAYPLLLIFFVLSLLIGLRQFLVPQLLASGMMAADHWGVRFLQKGPLILLFLMVVTTGLFGFCFWQLGKWDALRRGQFWGKMPGVGSLYRLFVTSYFALEWGKLFKEGLELQQIITSMLITDSRSLMYALAQELHQGLLQGQTLHNQLGKYPFLTGEFAQIVFQGESKGRLGEELVMYSQLTRSTFFQRTEKMLNWIQPVVFLLIAGLIVSLYAAMFLPLYDSMGELM</sequence>
<evidence type="ECO:0000256" key="5">
    <source>
        <dbReference type="ARBA" id="ARBA00022989"/>
    </source>
</evidence>
<comment type="similarity">
    <text evidence="2">Belongs to the GSP F family.</text>
</comment>
<evidence type="ECO:0000256" key="3">
    <source>
        <dbReference type="ARBA" id="ARBA00022475"/>
    </source>
</evidence>
<accession>A0AAW8TZB0</accession>
<dbReference type="InterPro" id="IPR047692">
    <property type="entry name" value="T4P_ComGB"/>
</dbReference>
<feature type="transmembrane region" description="Helical" evidence="7">
    <location>
        <begin position="329"/>
        <end position="350"/>
    </location>
</feature>
<keyword evidence="6 7" id="KW-0472">Membrane</keyword>
<name>A0AAW8TZB0_9ENTE</name>
<evidence type="ECO:0000313" key="10">
    <source>
        <dbReference type="Proteomes" id="UP001256711"/>
    </source>
</evidence>
<dbReference type="InterPro" id="IPR003004">
    <property type="entry name" value="GspF/PilC"/>
</dbReference>
<proteinExistence type="inferred from homology"/>
<dbReference type="PANTHER" id="PTHR30012">
    <property type="entry name" value="GENERAL SECRETION PATHWAY PROTEIN"/>
    <property type="match status" value="1"/>
</dbReference>
<protein>
    <submittedName>
        <fullName evidence="9">Competence type IV pilus assembly protein ComGB</fullName>
    </submittedName>
</protein>
<gene>
    <name evidence="9" type="primary">comGB</name>
    <name evidence="9" type="ORF">P7H43_07550</name>
</gene>
<organism evidence="9 10">
    <name type="scientific">Enterococcus asini</name>
    <dbReference type="NCBI Taxonomy" id="57732"/>
    <lineage>
        <taxon>Bacteria</taxon>
        <taxon>Bacillati</taxon>
        <taxon>Bacillota</taxon>
        <taxon>Bacilli</taxon>
        <taxon>Lactobacillales</taxon>
        <taxon>Enterococcaceae</taxon>
        <taxon>Enterococcus</taxon>
    </lineage>
</organism>
<dbReference type="RefSeq" id="WP_270597474.1">
    <property type="nucleotide sequence ID" value="NZ_JAQESC010000003.1"/>
</dbReference>
<evidence type="ECO:0000256" key="7">
    <source>
        <dbReference type="SAM" id="Phobius"/>
    </source>
</evidence>
<dbReference type="InterPro" id="IPR018076">
    <property type="entry name" value="T2SS_GspF_dom"/>
</dbReference>
<dbReference type="NCBIfam" id="NF041012">
    <property type="entry name" value="T4P_ComGB"/>
    <property type="match status" value="1"/>
</dbReference>
<feature type="transmembrane region" description="Helical" evidence="7">
    <location>
        <begin position="130"/>
        <end position="151"/>
    </location>
</feature>
<evidence type="ECO:0000259" key="8">
    <source>
        <dbReference type="Pfam" id="PF00482"/>
    </source>
</evidence>
<feature type="transmembrane region" description="Helical" evidence="7">
    <location>
        <begin position="176"/>
        <end position="196"/>
    </location>
</feature>
<evidence type="ECO:0000256" key="2">
    <source>
        <dbReference type="ARBA" id="ARBA00005745"/>
    </source>
</evidence>
<comment type="caution">
    <text evidence="9">The sequence shown here is derived from an EMBL/GenBank/DDBJ whole genome shotgun (WGS) entry which is preliminary data.</text>
</comment>
<evidence type="ECO:0000256" key="4">
    <source>
        <dbReference type="ARBA" id="ARBA00022692"/>
    </source>
</evidence>
<dbReference type="Gene3D" id="1.20.81.30">
    <property type="entry name" value="Type II secretion system (T2SS), domain F"/>
    <property type="match status" value="2"/>
</dbReference>
<dbReference type="Pfam" id="PF00482">
    <property type="entry name" value="T2SSF"/>
    <property type="match status" value="2"/>
</dbReference>
<dbReference type="AlphaFoldDB" id="A0AAW8TZB0"/>
<evidence type="ECO:0000313" key="9">
    <source>
        <dbReference type="EMBL" id="MDT2810334.1"/>
    </source>
</evidence>
<evidence type="ECO:0000256" key="6">
    <source>
        <dbReference type="ARBA" id="ARBA00023136"/>
    </source>
</evidence>
<evidence type="ECO:0000256" key="1">
    <source>
        <dbReference type="ARBA" id="ARBA00004651"/>
    </source>
</evidence>
<dbReference type="InterPro" id="IPR042094">
    <property type="entry name" value="T2SS_GspF_sf"/>
</dbReference>
<dbReference type="GO" id="GO:0005886">
    <property type="term" value="C:plasma membrane"/>
    <property type="evidence" value="ECO:0007669"/>
    <property type="project" value="UniProtKB-SubCell"/>
</dbReference>
<dbReference type="PANTHER" id="PTHR30012:SF0">
    <property type="entry name" value="TYPE II SECRETION SYSTEM PROTEIN F-RELATED"/>
    <property type="match status" value="1"/>
</dbReference>
<feature type="domain" description="Type II secretion system protein GspF" evidence="8">
    <location>
        <begin position="35"/>
        <end position="153"/>
    </location>
</feature>